<dbReference type="EMBL" id="JAGVWF010000038">
    <property type="protein sequence ID" value="MBS3059359.1"/>
    <property type="molecule type" value="Genomic_DNA"/>
</dbReference>
<dbReference type="GO" id="GO:0003735">
    <property type="term" value="F:structural constituent of ribosome"/>
    <property type="evidence" value="ECO:0007669"/>
    <property type="project" value="InterPro"/>
</dbReference>
<evidence type="ECO:0000256" key="5">
    <source>
        <dbReference type="ARBA" id="ARBA00022980"/>
    </source>
</evidence>
<dbReference type="InterPro" id="IPR031310">
    <property type="entry name" value="Ribosomal_uL5_N"/>
</dbReference>
<keyword evidence="4 7" id="KW-0694">RNA-binding</keyword>
<comment type="similarity">
    <text evidence="1 7 8">Belongs to the universal ribosomal protein uL5 family.</text>
</comment>
<organism evidence="11 13">
    <name type="scientific">Candidatus Iainarchaeum sp</name>
    <dbReference type="NCBI Taxonomy" id="3101447"/>
    <lineage>
        <taxon>Archaea</taxon>
        <taxon>Candidatus Iainarchaeota</taxon>
        <taxon>Candidatus Iainarchaeia</taxon>
        <taxon>Candidatus Iainarchaeales</taxon>
        <taxon>Candidatus Iainarchaeaceae</taxon>
        <taxon>Candidatus Iainarchaeum</taxon>
    </lineage>
</organism>
<reference evidence="12" key="2">
    <citation type="submission" date="2021-03" db="EMBL/GenBank/DDBJ databases">
        <authorList>
            <person name="Jaffe A."/>
        </authorList>
    </citation>
    <scope>NUCLEOTIDE SEQUENCE</scope>
    <source>
        <strain evidence="12">RIFCSPHIGHO2_01_FULL_GW2011_AR10_43_9</strain>
    </source>
</reference>
<dbReference type="Proteomes" id="UP000577419">
    <property type="component" value="Unassembled WGS sequence"/>
</dbReference>
<evidence type="ECO:0000256" key="1">
    <source>
        <dbReference type="ARBA" id="ARBA00008553"/>
    </source>
</evidence>
<dbReference type="Pfam" id="PF00673">
    <property type="entry name" value="Ribosomal_L5_C"/>
    <property type="match status" value="1"/>
</dbReference>
<evidence type="ECO:0000256" key="8">
    <source>
        <dbReference type="RuleBase" id="RU003930"/>
    </source>
</evidence>
<evidence type="ECO:0000259" key="10">
    <source>
        <dbReference type="Pfam" id="PF00673"/>
    </source>
</evidence>
<dbReference type="GO" id="GO:1990904">
    <property type="term" value="C:ribonucleoprotein complex"/>
    <property type="evidence" value="ECO:0007669"/>
    <property type="project" value="UniProtKB-KW"/>
</dbReference>
<dbReference type="InterPro" id="IPR031309">
    <property type="entry name" value="Ribosomal_uL5_C"/>
</dbReference>
<dbReference type="GO" id="GO:0019843">
    <property type="term" value="F:rRNA binding"/>
    <property type="evidence" value="ECO:0007669"/>
    <property type="project" value="UniProtKB-UniRule"/>
</dbReference>
<comment type="caution">
    <text evidence="11">The sequence shown here is derived from an EMBL/GenBank/DDBJ whole genome shotgun (WGS) entry which is preliminary data.</text>
</comment>
<dbReference type="NCBIfam" id="NF003258">
    <property type="entry name" value="PRK04219.1"/>
    <property type="match status" value="1"/>
</dbReference>
<dbReference type="GO" id="GO:0006412">
    <property type="term" value="P:translation"/>
    <property type="evidence" value="ECO:0007669"/>
    <property type="project" value="UniProtKB-UniRule"/>
</dbReference>
<evidence type="ECO:0000256" key="6">
    <source>
        <dbReference type="ARBA" id="ARBA00023274"/>
    </source>
</evidence>
<feature type="domain" description="Large ribosomal subunit protein uL5 C-terminal" evidence="10">
    <location>
        <begin position="60"/>
        <end position="135"/>
    </location>
</feature>
<dbReference type="PANTHER" id="PTHR11994">
    <property type="entry name" value="60S RIBOSOMAL PROTEIN L11-RELATED"/>
    <property type="match status" value="1"/>
</dbReference>
<evidence type="ECO:0000256" key="2">
    <source>
        <dbReference type="ARBA" id="ARBA00022555"/>
    </source>
</evidence>
<evidence type="ECO:0000256" key="3">
    <source>
        <dbReference type="ARBA" id="ARBA00022730"/>
    </source>
</evidence>
<evidence type="ECO:0000313" key="11">
    <source>
        <dbReference type="EMBL" id="HIH08338.1"/>
    </source>
</evidence>
<evidence type="ECO:0000259" key="9">
    <source>
        <dbReference type="Pfam" id="PF00281"/>
    </source>
</evidence>
<dbReference type="PIRSF" id="PIRSF002161">
    <property type="entry name" value="Ribosomal_L5"/>
    <property type="match status" value="1"/>
</dbReference>
<dbReference type="GO" id="GO:0005840">
    <property type="term" value="C:ribosome"/>
    <property type="evidence" value="ECO:0007669"/>
    <property type="project" value="UniProtKB-KW"/>
</dbReference>
<keyword evidence="2 7" id="KW-0820">tRNA-binding</keyword>
<evidence type="ECO:0000313" key="13">
    <source>
        <dbReference type="Proteomes" id="UP000577419"/>
    </source>
</evidence>
<keyword evidence="5 7" id="KW-0689">Ribosomal protein</keyword>
<dbReference type="Gene3D" id="3.30.1440.10">
    <property type="match status" value="1"/>
</dbReference>
<dbReference type="InterPro" id="IPR022803">
    <property type="entry name" value="Ribosomal_uL5_dom_sf"/>
</dbReference>
<proteinExistence type="inferred from homology"/>
<dbReference type="GO" id="GO:0000049">
    <property type="term" value="F:tRNA binding"/>
    <property type="evidence" value="ECO:0007669"/>
    <property type="project" value="UniProtKB-UniRule"/>
</dbReference>
<dbReference type="AlphaFoldDB" id="A0A7J4IS54"/>
<dbReference type="EMBL" id="DUFG01000017">
    <property type="protein sequence ID" value="HIH08338.1"/>
    <property type="molecule type" value="Genomic_DNA"/>
</dbReference>
<dbReference type="InterPro" id="IPR002132">
    <property type="entry name" value="Ribosomal_uL5"/>
</dbReference>
<reference evidence="12" key="3">
    <citation type="submission" date="2021-05" db="EMBL/GenBank/DDBJ databases">
        <title>Protein family content uncovers lineage relationships and bacterial pathway maintenance mechanisms in DPANN archaea.</title>
        <authorList>
            <person name="Castelle C.J."/>
            <person name="Meheust R."/>
            <person name="Jaffe A.L."/>
            <person name="Seitz K."/>
            <person name="Gong X."/>
            <person name="Baker B.J."/>
            <person name="Banfield J.F."/>
        </authorList>
    </citation>
    <scope>NUCLEOTIDE SEQUENCE</scope>
    <source>
        <strain evidence="12">RIFCSPHIGHO2_01_FULL_GW2011_AR10_43_9</strain>
    </source>
</reference>
<dbReference type="SUPFAM" id="SSF55282">
    <property type="entry name" value="RL5-like"/>
    <property type="match status" value="1"/>
</dbReference>
<protein>
    <recommendedName>
        <fullName evidence="7">Large ribosomal subunit protein uL5</fullName>
    </recommendedName>
</protein>
<comment type="function">
    <text evidence="7">This is 1 of the proteins that bind and probably mediate the attachment of the 5S RNA into the large ribosomal subunit, where it forms part of the central protuberance. In the 70S ribosome it contacts protein S13 of the 30S subunit (bridge B1b), connecting the 2 subunits; this bridge is implicated in subunit movement. May contact the P site tRNA; the 5S rRNA and some of its associated proteins might help stabilize positioning of ribosome-bound tRNAs.</text>
</comment>
<evidence type="ECO:0000256" key="4">
    <source>
        <dbReference type="ARBA" id="ARBA00022884"/>
    </source>
</evidence>
<dbReference type="InterPro" id="IPR022804">
    <property type="entry name" value="Ribosomal_uL5_arc"/>
</dbReference>
<name>A0A7J4IS54_9ARCH</name>
<gene>
    <name evidence="7" type="primary">rpl5</name>
    <name evidence="11" type="ORF">HA237_03135</name>
    <name evidence="12" type="ORF">J4224_02945</name>
</gene>
<accession>A0A7J4IS54</accession>
<evidence type="ECO:0000256" key="7">
    <source>
        <dbReference type="HAMAP-Rule" id="MF_01333"/>
    </source>
</evidence>
<evidence type="ECO:0000313" key="12">
    <source>
        <dbReference type="EMBL" id="MBS3059359.1"/>
    </source>
</evidence>
<keyword evidence="3 7" id="KW-0699">rRNA-binding</keyword>
<dbReference type="FunFam" id="3.30.1440.10:FF:000002">
    <property type="entry name" value="60S ribosomal protein L11"/>
    <property type="match status" value="1"/>
</dbReference>
<dbReference type="HAMAP" id="MF_01333_A">
    <property type="entry name" value="Ribosomal_uL5_A"/>
    <property type="match status" value="1"/>
</dbReference>
<dbReference type="Proteomes" id="UP000683213">
    <property type="component" value="Unassembled WGS sequence"/>
</dbReference>
<feature type="domain" description="Large ribosomal subunit protein uL5 N-terminal" evidence="9">
    <location>
        <begin position="2"/>
        <end position="55"/>
    </location>
</feature>
<dbReference type="Pfam" id="PF00281">
    <property type="entry name" value="Ribosomal_L5"/>
    <property type="match status" value="1"/>
</dbReference>
<dbReference type="InterPro" id="IPR057266">
    <property type="entry name" value="Ribosomal_uL5_euk/arc-type"/>
</dbReference>
<reference evidence="13" key="1">
    <citation type="journal article" date="2020" name="bioRxiv">
        <title>A rank-normalized archaeal taxonomy based on genome phylogeny resolves widespread incomplete and uneven classifications.</title>
        <authorList>
            <person name="Rinke C."/>
            <person name="Chuvochina M."/>
            <person name="Mussig A.J."/>
            <person name="Chaumeil P.-A."/>
            <person name="Waite D.W."/>
            <person name="Whitman W.B."/>
            <person name="Parks D.H."/>
            <person name="Hugenholtz P."/>
        </authorList>
    </citation>
    <scope>NUCLEOTIDE SEQUENCE [LARGE SCALE GENOMIC DNA]</scope>
</reference>
<keyword evidence="6 7" id="KW-0687">Ribonucleoprotein</keyword>
<comment type="subunit">
    <text evidence="7">Part of the 50S ribosomal subunit; contacts the 5S rRNA and probably tRNA. Forms a bridge to the 30S subunit in the 70S ribosome.</text>
</comment>
<sequence length="168" mass="19080">MNVMRRIEVEKVTVNMGVGQAGEELEKAITILNSITSAKPVKTISKIRQPTWGIRLGLTIGTKTTLRKDKAEKFLKEALAAKDNAIESKNFDNQGNFGFGIREHIDLAKVKYDPKLGIRGFDVLVTLKRPGYRVKRRKIDKRRIPLKHVIPREEAIEFVKQKFGVVVE</sequence>